<dbReference type="PANTHER" id="PTHR34980:SF2">
    <property type="entry name" value="INNER MEMBRANE PROTEIN YHAH-RELATED"/>
    <property type="match status" value="1"/>
</dbReference>
<dbReference type="AlphaFoldDB" id="A0A430FR35"/>
<feature type="compositionally biased region" description="Low complexity" evidence="1">
    <location>
        <begin position="57"/>
        <end position="72"/>
    </location>
</feature>
<dbReference type="OrthoDB" id="9812349at2"/>
<feature type="transmembrane region" description="Helical" evidence="2">
    <location>
        <begin position="232"/>
        <end position="258"/>
    </location>
</feature>
<proteinExistence type="predicted"/>
<keyword evidence="2" id="KW-0812">Transmembrane</keyword>
<evidence type="ECO:0000256" key="1">
    <source>
        <dbReference type="SAM" id="MobiDB-lite"/>
    </source>
</evidence>
<keyword evidence="4" id="KW-1185">Reference proteome</keyword>
<feature type="region of interest" description="Disordered" evidence="1">
    <location>
        <begin position="316"/>
        <end position="363"/>
    </location>
</feature>
<organism evidence="3 4">
    <name type="scientific">Bifidobacterium samirii</name>
    <dbReference type="NCBI Taxonomy" id="2306974"/>
    <lineage>
        <taxon>Bacteria</taxon>
        <taxon>Bacillati</taxon>
        <taxon>Actinomycetota</taxon>
        <taxon>Actinomycetes</taxon>
        <taxon>Bifidobacteriales</taxon>
        <taxon>Bifidobacteriaceae</taxon>
        <taxon>Bifidobacterium</taxon>
    </lineage>
</organism>
<dbReference type="RefSeq" id="WP_125968694.1">
    <property type="nucleotide sequence ID" value="NZ_QXGK01000014.1"/>
</dbReference>
<sequence length="363" mass="37934">MNRYETNAGPADADDARADSSDAPDSLDAGPTMPQPASTAGPAPIADGVRRAGAAPTFGTSGLASGSSTAYSPATLPPIPGGTASAPEAYAASDPYTAPNPYIPASRYPTPAEFGDACAAGYPRRQTMRPPLDMPWYGIGFPAAVDRFWRKALVFRGRASRGEYWWSWLFRMLLMAAVVTFVAGVSQCLGLPVGVDDSPAAVAALIVQLILLLPSLSTSVRRLHDANLRGWWVLIPSLLQVGAVVMLVGSLIVGGVMAALADAESGATTAGGSAGETFAVQTVVVAMLVFLGMELLSALVSLVLMVLPPNPRGARFDRPRRRTAWRPTRRPGRRLASVGGAGRTMASYDSDESDDSDEGTGAR</sequence>
<feature type="transmembrane region" description="Helical" evidence="2">
    <location>
        <begin position="168"/>
        <end position="194"/>
    </location>
</feature>
<keyword evidence="2" id="KW-0472">Membrane</keyword>
<feature type="region of interest" description="Disordered" evidence="1">
    <location>
        <begin position="1"/>
        <end position="76"/>
    </location>
</feature>
<dbReference type="Pfam" id="PF05656">
    <property type="entry name" value="DUF805"/>
    <property type="match status" value="1"/>
</dbReference>
<evidence type="ECO:0000313" key="3">
    <source>
        <dbReference type="EMBL" id="RSX55297.1"/>
    </source>
</evidence>
<dbReference type="GO" id="GO:0005886">
    <property type="term" value="C:plasma membrane"/>
    <property type="evidence" value="ECO:0007669"/>
    <property type="project" value="TreeGrafter"/>
</dbReference>
<dbReference type="Proteomes" id="UP000287470">
    <property type="component" value="Unassembled WGS sequence"/>
</dbReference>
<feature type="transmembrane region" description="Helical" evidence="2">
    <location>
        <begin position="200"/>
        <end position="220"/>
    </location>
</feature>
<feature type="compositionally biased region" description="Basic residues" evidence="1">
    <location>
        <begin position="318"/>
        <end position="333"/>
    </location>
</feature>
<protein>
    <recommendedName>
        <fullName evidence="5">DUF805 domain-containing protein</fullName>
    </recommendedName>
</protein>
<keyword evidence="2" id="KW-1133">Transmembrane helix</keyword>
<dbReference type="PANTHER" id="PTHR34980">
    <property type="entry name" value="INNER MEMBRANE PROTEIN-RELATED-RELATED"/>
    <property type="match status" value="1"/>
</dbReference>
<evidence type="ECO:0008006" key="5">
    <source>
        <dbReference type="Google" id="ProtNLM"/>
    </source>
</evidence>
<dbReference type="InterPro" id="IPR008523">
    <property type="entry name" value="DUF805"/>
</dbReference>
<feature type="compositionally biased region" description="Low complexity" evidence="1">
    <location>
        <begin position="21"/>
        <end position="31"/>
    </location>
</feature>
<gene>
    <name evidence="3" type="ORF">D2E24_1432</name>
</gene>
<feature type="compositionally biased region" description="Acidic residues" evidence="1">
    <location>
        <begin position="349"/>
        <end position="363"/>
    </location>
</feature>
<name>A0A430FR35_9BIFI</name>
<feature type="transmembrane region" description="Helical" evidence="2">
    <location>
        <begin position="278"/>
        <end position="307"/>
    </location>
</feature>
<dbReference type="EMBL" id="QXGK01000014">
    <property type="protein sequence ID" value="RSX55297.1"/>
    <property type="molecule type" value="Genomic_DNA"/>
</dbReference>
<evidence type="ECO:0000313" key="4">
    <source>
        <dbReference type="Proteomes" id="UP000287470"/>
    </source>
</evidence>
<reference evidence="3 4" key="1">
    <citation type="submission" date="2018-09" db="EMBL/GenBank/DDBJ databases">
        <title>Characterization of the phylogenetic diversity of five novel species belonging to the genus Bifidobacterium.</title>
        <authorList>
            <person name="Lugli G.A."/>
            <person name="Duranti S."/>
            <person name="Milani C."/>
        </authorList>
    </citation>
    <scope>NUCLEOTIDE SEQUENCE [LARGE SCALE GENOMIC DNA]</scope>
    <source>
        <strain evidence="3 4">2033B</strain>
    </source>
</reference>
<comment type="caution">
    <text evidence="3">The sequence shown here is derived from an EMBL/GenBank/DDBJ whole genome shotgun (WGS) entry which is preliminary data.</text>
</comment>
<accession>A0A430FR35</accession>
<evidence type="ECO:0000256" key="2">
    <source>
        <dbReference type="SAM" id="Phobius"/>
    </source>
</evidence>